<organism evidence="2 3">
    <name type="scientific">Trichonephila clavipes</name>
    <name type="common">Golden silk orbweaver</name>
    <name type="synonym">Nephila clavipes</name>
    <dbReference type="NCBI Taxonomy" id="2585209"/>
    <lineage>
        <taxon>Eukaryota</taxon>
        <taxon>Metazoa</taxon>
        <taxon>Ecdysozoa</taxon>
        <taxon>Arthropoda</taxon>
        <taxon>Chelicerata</taxon>
        <taxon>Arachnida</taxon>
        <taxon>Araneae</taxon>
        <taxon>Araneomorphae</taxon>
        <taxon>Entelegynae</taxon>
        <taxon>Araneoidea</taxon>
        <taxon>Nephilidae</taxon>
        <taxon>Trichonephila</taxon>
    </lineage>
</organism>
<name>A0A8X6RS56_TRICX</name>
<gene>
    <name evidence="2" type="primary">NCL1_20155</name>
    <name evidence="2" type="ORF">TNCV_4291971</name>
</gene>
<dbReference type="AlphaFoldDB" id="A0A8X6RS56"/>
<keyword evidence="3" id="KW-1185">Reference proteome</keyword>
<evidence type="ECO:0000313" key="3">
    <source>
        <dbReference type="Proteomes" id="UP000887159"/>
    </source>
</evidence>
<evidence type="ECO:0000313" key="2">
    <source>
        <dbReference type="EMBL" id="GFX94152.1"/>
    </source>
</evidence>
<protein>
    <submittedName>
        <fullName evidence="2">Uncharacterized protein</fullName>
    </submittedName>
</protein>
<proteinExistence type="predicted"/>
<sequence length="198" mass="22643">MNCTLTLFFDTVASDIETFVTVCNKYEEITMVKPEALQCKEYSDPPQYCFGSYIPRVRLSVKGTGVAFLGFWTVRTVLNPISGQVFDEGHDESGVLHFARWRDGDWMVDGIREAWLRCFVWMVKLEKFLTWLRAYIHTTVFHHDLYSNNLGNAGLLFLSSPMVCACVIPLMLTLLPSLNVGPLDVKYVEFLSPFFGEM</sequence>
<keyword evidence="1" id="KW-0472">Membrane</keyword>
<evidence type="ECO:0000256" key="1">
    <source>
        <dbReference type="SAM" id="Phobius"/>
    </source>
</evidence>
<dbReference type="EMBL" id="BMAU01021177">
    <property type="protein sequence ID" value="GFX94152.1"/>
    <property type="molecule type" value="Genomic_DNA"/>
</dbReference>
<reference evidence="2" key="1">
    <citation type="submission" date="2020-08" db="EMBL/GenBank/DDBJ databases">
        <title>Multicomponent nature underlies the extraordinary mechanical properties of spider dragline silk.</title>
        <authorList>
            <person name="Kono N."/>
            <person name="Nakamura H."/>
            <person name="Mori M."/>
            <person name="Yoshida Y."/>
            <person name="Ohtoshi R."/>
            <person name="Malay A.D."/>
            <person name="Moran D.A.P."/>
            <person name="Tomita M."/>
            <person name="Numata K."/>
            <person name="Arakawa K."/>
        </authorList>
    </citation>
    <scope>NUCLEOTIDE SEQUENCE</scope>
</reference>
<accession>A0A8X6RS56</accession>
<comment type="caution">
    <text evidence="2">The sequence shown here is derived from an EMBL/GenBank/DDBJ whole genome shotgun (WGS) entry which is preliminary data.</text>
</comment>
<keyword evidence="1" id="KW-1133">Transmembrane helix</keyword>
<keyword evidence="1" id="KW-0812">Transmembrane</keyword>
<dbReference type="Proteomes" id="UP000887159">
    <property type="component" value="Unassembled WGS sequence"/>
</dbReference>
<feature type="transmembrane region" description="Helical" evidence="1">
    <location>
        <begin position="155"/>
        <end position="175"/>
    </location>
</feature>